<protein>
    <submittedName>
        <fullName evidence="1">Uncharacterized protein</fullName>
    </submittedName>
</protein>
<dbReference type="Proteomes" id="UP001430953">
    <property type="component" value="Unassembled WGS sequence"/>
</dbReference>
<accession>A0AAW2GTR8</accession>
<name>A0AAW2GTR8_9HYME</name>
<organism evidence="1 2">
    <name type="scientific">Cardiocondyla obscurior</name>
    <dbReference type="NCBI Taxonomy" id="286306"/>
    <lineage>
        <taxon>Eukaryota</taxon>
        <taxon>Metazoa</taxon>
        <taxon>Ecdysozoa</taxon>
        <taxon>Arthropoda</taxon>
        <taxon>Hexapoda</taxon>
        <taxon>Insecta</taxon>
        <taxon>Pterygota</taxon>
        <taxon>Neoptera</taxon>
        <taxon>Endopterygota</taxon>
        <taxon>Hymenoptera</taxon>
        <taxon>Apocrita</taxon>
        <taxon>Aculeata</taxon>
        <taxon>Formicoidea</taxon>
        <taxon>Formicidae</taxon>
        <taxon>Myrmicinae</taxon>
        <taxon>Cardiocondyla</taxon>
    </lineage>
</organism>
<comment type="caution">
    <text evidence="1">The sequence shown here is derived from an EMBL/GenBank/DDBJ whole genome shotgun (WGS) entry which is preliminary data.</text>
</comment>
<dbReference type="AlphaFoldDB" id="A0AAW2GTR8"/>
<sequence>MIYTYMSIYVYFLNHMIEVHIFGSLFRKATIYHSNLLNHNQCKQKYIWNIPESLSTSSLVVPYFLRIGLQRWNISRRSGNVCLKNYLT</sequence>
<reference evidence="1 2" key="1">
    <citation type="submission" date="2023-03" db="EMBL/GenBank/DDBJ databases">
        <title>High recombination rates correlate with genetic variation in Cardiocondyla obscurior ants.</title>
        <authorList>
            <person name="Errbii M."/>
        </authorList>
    </citation>
    <scope>NUCLEOTIDE SEQUENCE [LARGE SCALE GENOMIC DNA]</scope>
    <source>
        <strain evidence="1">Alpha-2009</strain>
        <tissue evidence="1">Whole body</tissue>
    </source>
</reference>
<proteinExistence type="predicted"/>
<evidence type="ECO:0000313" key="1">
    <source>
        <dbReference type="EMBL" id="KAL0130645.1"/>
    </source>
</evidence>
<gene>
    <name evidence="1" type="ORF">PUN28_002340</name>
</gene>
<evidence type="ECO:0000313" key="2">
    <source>
        <dbReference type="Proteomes" id="UP001430953"/>
    </source>
</evidence>
<dbReference type="EMBL" id="JADYXP020000002">
    <property type="protein sequence ID" value="KAL0130645.1"/>
    <property type="molecule type" value="Genomic_DNA"/>
</dbReference>
<keyword evidence="2" id="KW-1185">Reference proteome</keyword>